<name>A0ABR0S4U6_9HYPO</name>
<keyword evidence="2 5" id="KW-0479">Metal-binding</keyword>
<dbReference type="Gene3D" id="3.10.120.10">
    <property type="entry name" value="Cytochrome b5-like heme/steroid binding domain"/>
    <property type="match status" value="1"/>
</dbReference>
<dbReference type="InterPro" id="IPR050668">
    <property type="entry name" value="Cytochrome_b5"/>
</dbReference>
<dbReference type="PANTHER" id="PTHR19359:SF14">
    <property type="entry name" value="CYTOCHROME B5 A"/>
    <property type="match status" value="1"/>
</dbReference>
<dbReference type="SUPFAM" id="SSF55856">
    <property type="entry name" value="Cytochrome b5-like heme/steroid binding domain"/>
    <property type="match status" value="1"/>
</dbReference>
<dbReference type="EMBL" id="JAVFKD010000016">
    <property type="protein sequence ID" value="KAK5987189.1"/>
    <property type="molecule type" value="Genomic_DNA"/>
</dbReference>
<comment type="similarity">
    <text evidence="4 5">Belongs to the cytochrome b5 family.</text>
</comment>
<evidence type="ECO:0000256" key="3">
    <source>
        <dbReference type="ARBA" id="ARBA00023004"/>
    </source>
</evidence>
<dbReference type="InterPro" id="IPR036400">
    <property type="entry name" value="Cyt_B5-like_heme/steroid_sf"/>
</dbReference>
<dbReference type="Proteomes" id="UP001338125">
    <property type="component" value="Unassembled WGS sequence"/>
</dbReference>
<reference evidence="7 8" key="1">
    <citation type="submission" date="2024-01" db="EMBL/GenBank/DDBJ databases">
        <title>Complete genome of Cladobotryum mycophilum ATHUM6906.</title>
        <authorList>
            <person name="Christinaki A.C."/>
            <person name="Myridakis A.I."/>
            <person name="Kouvelis V.N."/>
        </authorList>
    </citation>
    <scope>NUCLEOTIDE SEQUENCE [LARGE SCALE GENOMIC DNA]</scope>
    <source>
        <strain evidence="7 8">ATHUM6906</strain>
    </source>
</reference>
<keyword evidence="1 5" id="KW-0349">Heme</keyword>
<feature type="domain" description="Cytochrome b5 heme-binding" evidence="6">
    <location>
        <begin position="3"/>
        <end position="80"/>
    </location>
</feature>
<sequence length="85" mass="9600">MSDQKFTVAEVAKHKDAESGFWLIVDGGVFDVTKFKDEHPGGEKVLKRFYGKDATKPFHKYHNEHVLGKYGEKYKIGTVAEAAKL</sequence>
<keyword evidence="3 5" id="KW-0408">Iron</keyword>
<comment type="caution">
    <text evidence="7">The sequence shown here is derived from an EMBL/GenBank/DDBJ whole genome shotgun (WGS) entry which is preliminary data.</text>
</comment>
<dbReference type="PANTHER" id="PTHR19359">
    <property type="entry name" value="CYTOCHROME B5"/>
    <property type="match status" value="1"/>
</dbReference>
<protein>
    <submittedName>
        <fullName evidence="7">Cytochrome b5</fullName>
    </submittedName>
</protein>
<gene>
    <name evidence="7" type="ORF">PT974_11310</name>
</gene>
<organism evidence="7 8">
    <name type="scientific">Cladobotryum mycophilum</name>
    <dbReference type="NCBI Taxonomy" id="491253"/>
    <lineage>
        <taxon>Eukaryota</taxon>
        <taxon>Fungi</taxon>
        <taxon>Dikarya</taxon>
        <taxon>Ascomycota</taxon>
        <taxon>Pezizomycotina</taxon>
        <taxon>Sordariomycetes</taxon>
        <taxon>Hypocreomycetidae</taxon>
        <taxon>Hypocreales</taxon>
        <taxon>Hypocreaceae</taxon>
        <taxon>Cladobotryum</taxon>
    </lineage>
</organism>
<accession>A0ABR0S4U6</accession>
<dbReference type="Pfam" id="PF00173">
    <property type="entry name" value="Cyt-b5"/>
    <property type="match status" value="1"/>
</dbReference>
<evidence type="ECO:0000256" key="2">
    <source>
        <dbReference type="ARBA" id="ARBA00022723"/>
    </source>
</evidence>
<dbReference type="PROSITE" id="PS50255">
    <property type="entry name" value="CYTOCHROME_B5_2"/>
    <property type="match status" value="1"/>
</dbReference>
<dbReference type="InterPro" id="IPR018506">
    <property type="entry name" value="Cyt_B5_heme-BS"/>
</dbReference>
<evidence type="ECO:0000256" key="1">
    <source>
        <dbReference type="ARBA" id="ARBA00022617"/>
    </source>
</evidence>
<dbReference type="SMART" id="SM01117">
    <property type="entry name" value="Cyt-b5"/>
    <property type="match status" value="1"/>
</dbReference>
<dbReference type="InterPro" id="IPR001199">
    <property type="entry name" value="Cyt_B5-like_heme/steroid-bd"/>
</dbReference>
<evidence type="ECO:0000259" key="6">
    <source>
        <dbReference type="PROSITE" id="PS50255"/>
    </source>
</evidence>
<evidence type="ECO:0000256" key="5">
    <source>
        <dbReference type="RuleBase" id="RU362121"/>
    </source>
</evidence>
<dbReference type="PRINTS" id="PR00363">
    <property type="entry name" value="CYTOCHROMEB5"/>
</dbReference>
<evidence type="ECO:0000313" key="8">
    <source>
        <dbReference type="Proteomes" id="UP001338125"/>
    </source>
</evidence>
<proteinExistence type="inferred from homology"/>
<evidence type="ECO:0000256" key="4">
    <source>
        <dbReference type="ARBA" id="ARBA00038168"/>
    </source>
</evidence>
<evidence type="ECO:0000313" key="7">
    <source>
        <dbReference type="EMBL" id="KAK5987189.1"/>
    </source>
</evidence>
<keyword evidence="8" id="KW-1185">Reference proteome</keyword>
<dbReference type="PROSITE" id="PS00191">
    <property type="entry name" value="CYTOCHROME_B5_1"/>
    <property type="match status" value="1"/>
</dbReference>